<proteinExistence type="predicted"/>
<evidence type="ECO:0000256" key="1">
    <source>
        <dbReference type="SAM" id="Phobius"/>
    </source>
</evidence>
<keyword evidence="3" id="KW-1185">Reference proteome</keyword>
<dbReference type="AlphaFoldDB" id="A0AAW3ZRW7"/>
<feature type="transmembrane region" description="Helical" evidence="1">
    <location>
        <begin position="6"/>
        <end position="23"/>
    </location>
</feature>
<accession>A0AAW3ZRW7</accession>
<organism evidence="2 3">
    <name type="scientific">Campylobacter californiensis</name>
    <dbReference type="NCBI Taxonomy" id="1032243"/>
    <lineage>
        <taxon>Bacteria</taxon>
        <taxon>Pseudomonadati</taxon>
        <taxon>Campylobacterota</taxon>
        <taxon>Epsilonproteobacteria</taxon>
        <taxon>Campylobacterales</taxon>
        <taxon>Campylobacteraceae</taxon>
        <taxon>Campylobacter</taxon>
    </lineage>
</organism>
<name>A0AAW3ZRW7_9BACT</name>
<evidence type="ECO:0000313" key="2">
    <source>
        <dbReference type="EMBL" id="MBE3607487.1"/>
    </source>
</evidence>
<keyword evidence="1" id="KW-0472">Membrane</keyword>
<gene>
    <name evidence="2" type="ORF">CCAL9337_01925</name>
</gene>
<reference evidence="2 3" key="1">
    <citation type="submission" date="2015-08" db="EMBL/GenBank/DDBJ databases">
        <title>Comparative genomics of the Campylobacter concisus group.</title>
        <authorList>
            <person name="Yee E."/>
            <person name="Chapman M.H."/>
            <person name="Huynh S."/>
            <person name="Bono J.L."/>
            <person name="On S.L."/>
            <person name="St Leger J."/>
            <person name="Foster G."/>
            <person name="Parker C.T."/>
            <person name="Miller W.G."/>
        </authorList>
    </citation>
    <scope>NUCLEOTIDE SEQUENCE [LARGE SCALE GENOMIC DNA]</scope>
    <source>
        <strain evidence="2 3">RM9337</strain>
    </source>
</reference>
<protein>
    <submittedName>
        <fullName evidence="2">Uncharacterized protein</fullName>
    </submittedName>
</protein>
<dbReference type="EMBL" id="LIWG01000002">
    <property type="protein sequence ID" value="MBE3607487.1"/>
    <property type="molecule type" value="Genomic_DNA"/>
</dbReference>
<keyword evidence="1" id="KW-1133">Transmembrane helix</keyword>
<comment type="caution">
    <text evidence="2">The sequence shown here is derived from an EMBL/GenBank/DDBJ whole genome shotgun (WGS) entry which is preliminary data.</text>
</comment>
<sequence>MNDDIGFYLFLAIAAAMFLFFQIQKLTRKLDKEEALKPISGSGTANNTNKQNSKNYQGFCDAIDNEIRLLRQDALNNDILKNEENRDKFLEELSNISKKLTFIQTMNANKDAQQWEAQLFEILNRIEVLVDENFKEAQAINDRTRLNLEKHFENL</sequence>
<dbReference type="RefSeq" id="WP_169935745.1">
    <property type="nucleotide sequence ID" value="NZ_CP012545.1"/>
</dbReference>
<keyword evidence="1" id="KW-0812">Transmembrane</keyword>
<evidence type="ECO:0000313" key="3">
    <source>
        <dbReference type="Proteomes" id="UP000650616"/>
    </source>
</evidence>
<dbReference type="Proteomes" id="UP000650616">
    <property type="component" value="Unassembled WGS sequence"/>
</dbReference>